<dbReference type="PANTHER" id="PTHR31025:SF30">
    <property type="entry name" value="SI:DKEY-15H8.17"/>
    <property type="match status" value="1"/>
</dbReference>
<protein>
    <submittedName>
        <fullName evidence="2">Uncharacterized protein</fullName>
    </submittedName>
</protein>
<sequence>MTGSAEPLQTEWAESSDEDRLSANSPHGEVCNVAEDSDALSDSFIDCGDGEEQLDIALLPDNANESLFLKNMALFYLKLQAKHILPSSVIQSVIEGLQVIHDFSQSHLLHRVSEKLTTLGISENDIKNVVDIMKTDDLFRMCNTHALHTYKRRKSFYKANFKYVEPVPICLGKNESGKESFAQYVPIKQSLEALFCCKSVIEQHKNSRSEIKAHDVLCDVWDGNQGVHCLTSQDKGINQDSLLDYYPLPEYSVWLVSNSSPPFFPNSRIMSGLKEVLKDAVLSVLPSLSSDVTSQLVEKLMNQGVEGLDDLIYVKKDDILEFIRPIQCRKLLSAWQNQEKQNQTLVLQPVEVLPLVPSEASTTPDAPPSSSSSTSASSQGSIGVSHSWPENFKVPWNLMPAGIQSAIENGQRPSATDRRQMIRILADEMRKHEENPTRSQCLTVTRQIVRRYPKAFADMVGDRQIGGGYESLLLQLKEGGPKIVQFFKDKPTNEDVRNTLSSDENDVAAMVLKLLLAHFKEKLDGLILLTDEFATPSDVQQCLHLPESPRLIILCLSLSNQRWMLSMEVYTPFAESGPSAKVYTPLILNTV</sequence>
<accession>A0A9W7WVT5</accession>
<dbReference type="Proteomes" id="UP001059041">
    <property type="component" value="Linkage Group LG5"/>
</dbReference>
<evidence type="ECO:0000256" key="1">
    <source>
        <dbReference type="SAM" id="MobiDB-lite"/>
    </source>
</evidence>
<dbReference type="AlphaFoldDB" id="A0A9W7WVT5"/>
<comment type="caution">
    <text evidence="2">The sequence shown here is derived from an EMBL/GenBank/DDBJ whole genome shotgun (WGS) entry which is preliminary data.</text>
</comment>
<feature type="region of interest" description="Disordered" evidence="1">
    <location>
        <begin position="358"/>
        <end position="384"/>
    </location>
</feature>
<feature type="region of interest" description="Disordered" evidence="1">
    <location>
        <begin position="1"/>
        <end position="27"/>
    </location>
</feature>
<proteinExistence type="predicted"/>
<organism evidence="2 3">
    <name type="scientific">Triplophysa rosa</name>
    <name type="common">Cave loach</name>
    <dbReference type="NCBI Taxonomy" id="992332"/>
    <lineage>
        <taxon>Eukaryota</taxon>
        <taxon>Metazoa</taxon>
        <taxon>Chordata</taxon>
        <taxon>Craniata</taxon>
        <taxon>Vertebrata</taxon>
        <taxon>Euteleostomi</taxon>
        <taxon>Actinopterygii</taxon>
        <taxon>Neopterygii</taxon>
        <taxon>Teleostei</taxon>
        <taxon>Ostariophysi</taxon>
        <taxon>Cypriniformes</taxon>
        <taxon>Nemacheilidae</taxon>
        <taxon>Triplophysa</taxon>
    </lineage>
</organism>
<keyword evidence="3" id="KW-1185">Reference proteome</keyword>
<evidence type="ECO:0000313" key="3">
    <source>
        <dbReference type="Proteomes" id="UP001059041"/>
    </source>
</evidence>
<dbReference type="PANTHER" id="PTHR31025">
    <property type="entry name" value="SI:CH211-196P9.1-RELATED"/>
    <property type="match status" value="1"/>
</dbReference>
<feature type="compositionally biased region" description="Low complexity" evidence="1">
    <location>
        <begin position="358"/>
        <end position="378"/>
    </location>
</feature>
<gene>
    <name evidence="2" type="ORF">IRJ41_000258</name>
</gene>
<dbReference type="EMBL" id="JAFHDT010000005">
    <property type="protein sequence ID" value="KAI7809133.1"/>
    <property type="molecule type" value="Genomic_DNA"/>
</dbReference>
<reference evidence="2" key="1">
    <citation type="submission" date="2021-02" db="EMBL/GenBank/DDBJ databases">
        <title>Comparative genomics reveals that relaxation of natural selection precedes convergent phenotypic evolution of cavefish.</title>
        <authorList>
            <person name="Peng Z."/>
        </authorList>
    </citation>
    <scope>NUCLEOTIDE SEQUENCE</scope>
    <source>
        <tissue evidence="2">Muscle</tissue>
    </source>
</reference>
<name>A0A9W7WVT5_TRIRA</name>
<evidence type="ECO:0000313" key="2">
    <source>
        <dbReference type="EMBL" id="KAI7809133.1"/>
    </source>
</evidence>